<dbReference type="Pfam" id="PF08263">
    <property type="entry name" value="LRRNT_2"/>
    <property type="match status" value="1"/>
</dbReference>
<comment type="subcellular location">
    <subcellularLocation>
        <location evidence="1">Cell envelope</location>
    </subcellularLocation>
</comment>
<proteinExistence type="inferred from homology"/>
<keyword evidence="4" id="KW-0677">Repeat</keyword>
<dbReference type="InterPro" id="IPR032675">
    <property type="entry name" value="LRR_dom_sf"/>
</dbReference>
<dbReference type="PANTHER" id="PTHR48059">
    <property type="entry name" value="POLYGALACTURONASE INHIBITOR 1"/>
    <property type="match status" value="1"/>
</dbReference>
<organism evidence="9 10">
    <name type="scientific">Ficus carica</name>
    <name type="common">Common fig</name>
    <dbReference type="NCBI Taxonomy" id="3494"/>
    <lineage>
        <taxon>Eukaryota</taxon>
        <taxon>Viridiplantae</taxon>
        <taxon>Streptophyta</taxon>
        <taxon>Embryophyta</taxon>
        <taxon>Tracheophyta</taxon>
        <taxon>Spermatophyta</taxon>
        <taxon>Magnoliopsida</taxon>
        <taxon>eudicotyledons</taxon>
        <taxon>Gunneridae</taxon>
        <taxon>Pentapetalae</taxon>
        <taxon>rosids</taxon>
        <taxon>fabids</taxon>
        <taxon>Rosales</taxon>
        <taxon>Moraceae</taxon>
        <taxon>Ficeae</taxon>
        <taxon>Ficus</taxon>
    </lineage>
</organism>
<evidence type="ECO:0000256" key="2">
    <source>
        <dbReference type="ARBA" id="ARBA00022614"/>
    </source>
</evidence>
<keyword evidence="3 6" id="KW-0732">Signal</keyword>
<feature type="signal peptide" evidence="6">
    <location>
        <begin position="1"/>
        <end position="27"/>
    </location>
</feature>
<evidence type="ECO:0000256" key="4">
    <source>
        <dbReference type="ARBA" id="ARBA00022737"/>
    </source>
</evidence>
<evidence type="ECO:0000256" key="6">
    <source>
        <dbReference type="SAM" id="SignalP"/>
    </source>
</evidence>
<evidence type="ECO:0000313" key="10">
    <source>
        <dbReference type="Proteomes" id="UP001187192"/>
    </source>
</evidence>
<dbReference type="PANTHER" id="PTHR48059:SF24">
    <property type="entry name" value="POLYGALACTURONASE INHIBITOR"/>
    <property type="match status" value="1"/>
</dbReference>
<dbReference type="InterPro" id="IPR055414">
    <property type="entry name" value="LRR_R13L4/SHOC2-like"/>
</dbReference>
<reference evidence="9" key="1">
    <citation type="submission" date="2023-07" db="EMBL/GenBank/DDBJ databases">
        <title>draft genome sequence of fig (Ficus carica).</title>
        <authorList>
            <person name="Takahashi T."/>
            <person name="Nishimura K."/>
        </authorList>
    </citation>
    <scope>NUCLEOTIDE SEQUENCE</scope>
</reference>
<comment type="similarity">
    <text evidence="5">Belongs to the polygalacturonase-inhibiting protein family.</text>
</comment>
<evidence type="ECO:0000256" key="1">
    <source>
        <dbReference type="ARBA" id="ARBA00004196"/>
    </source>
</evidence>
<gene>
    <name evidence="9" type="ORF">TIFTF001_033370</name>
</gene>
<dbReference type="Proteomes" id="UP001187192">
    <property type="component" value="Unassembled WGS sequence"/>
</dbReference>
<accession>A0AA88J7J5</accession>
<dbReference type="AlphaFoldDB" id="A0AA88J7J5"/>
<protein>
    <recommendedName>
        <fullName evidence="11">Polygalacturonase-inhibiting protein</fullName>
    </recommendedName>
</protein>
<evidence type="ECO:0000259" key="7">
    <source>
        <dbReference type="Pfam" id="PF08263"/>
    </source>
</evidence>
<dbReference type="FunFam" id="3.80.10.10:FF:000348">
    <property type="entry name" value="Polygalacturonase inhibitor 1"/>
    <property type="match status" value="1"/>
</dbReference>
<evidence type="ECO:0000256" key="5">
    <source>
        <dbReference type="ARBA" id="ARBA00038043"/>
    </source>
</evidence>
<keyword evidence="10" id="KW-1185">Reference proteome</keyword>
<evidence type="ECO:0000313" key="9">
    <source>
        <dbReference type="EMBL" id="GMN64295.1"/>
    </source>
</evidence>
<dbReference type="InterPro" id="IPR013210">
    <property type="entry name" value="LRR_N_plant-typ"/>
</dbReference>
<evidence type="ECO:0008006" key="11">
    <source>
        <dbReference type="Google" id="ProtNLM"/>
    </source>
</evidence>
<dbReference type="Pfam" id="PF00560">
    <property type="entry name" value="LRR_1"/>
    <property type="match status" value="2"/>
</dbReference>
<feature type="domain" description="Leucine-rich repeat-containing N-terminal plant-type" evidence="7">
    <location>
        <begin position="33"/>
        <end position="70"/>
    </location>
</feature>
<dbReference type="InterPro" id="IPR051848">
    <property type="entry name" value="PGIP"/>
</dbReference>
<dbReference type="Gene3D" id="3.80.10.10">
    <property type="entry name" value="Ribonuclease Inhibitor"/>
    <property type="match status" value="1"/>
</dbReference>
<evidence type="ECO:0000259" key="8">
    <source>
        <dbReference type="Pfam" id="PF23598"/>
    </source>
</evidence>
<sequence>MEIPILPIFKLLCVTLVFSTFLRSSLSESELCHPQDKKVLLQIKKAFNDPHDLASWDPETDCCSWYGVECHKITNRVWSLEINDGELEGPIPPQVGDLPYLEFLQFKLCPNLTGPIPPAIAKLKRLRFLRISWTGISGQIPDFIGNLKNLQSISLSSNRLTGPIPSSIGSLKKLTGLLLDRNKLTGPIPHSFGKFEGKEFYLYLNRNQLSGKIPASLRETDFSYIDLSRNMLEGDASVLFGSKKSTWVLDISRNLFEFDFSNVKFAEQLTNLDISHNKIYGSLPKGLTKLSMAVFNVSYNKLCGQIPQGGDLQTRFDASAYVGNRCLCDPPLPSCNLIMEA</sequence>
<dbReference type="EMBL" id="BTGU01000175">
    <property type="protein sequence ID" value="GMN64295.1"/>
    <property type="molecule type" value="Genomic_DNA"/>
</dbReference>
<comment type="caution">
    <text evidence="9">The sequence shown here is derived from an EMBL/GenBank/DDBJ whole genome shotgun (WGS) entry which is preliminary data.</text>
</comment>
<evidence type="ECO:0000256" key="3">
    <source>
        <dbReference type="ARBA" id="ARBA00022729"/>
    </source>
</evidence>
<feature type="chain" id="PRO_5041686496" description="Polygalacturonase-inhibiting protein" evidence="6">
    <location>
        <begin position="28"/>
        <end position="341"/>
    </location>
</feature>
<dbReference type="SUPFAM" id="SSF52058">
    <property type="entry name" value="L domain-like"/>
    <property type="match status" value="1"/>
</dbReference>
<dbReference type="Pfam" id="PF23598">
    <property type="entry name" value="LRR_14"/>
    <property type="match status" value="1"/>
</dbReference>
<dbReference type="InterPro" id="IPR001611">
    <property type="entry name" value="Leu-rich_rpt"/>
</dbReference>
<dbReference type="Gramene" id="FCD_00037622-RA">
    <property type="protein sequence ID" value="FCD_00037622-RA:cds"/>
    <property type="gene ID" value="FCD_00037622"/>
</dbReference>
<feature type="domain" description="Disease resistance R13L4/SHOC-2-like LRR" evidence="8">
    <location>
        <begin position="93"/>
        <end position="193"/>
    </location>
</feature>
<keyword evidence="2" id="KW-0433">Leucine-rich repeat</keyword>
<name>A0AA88J7J5_FICCA</name>